<keyword evidence="1" id="KW-0732">Signal</keyword>
<name>A0A7W0CI99_9ACTN</name>
<dbReference type="EMBL" id="JACDUR010000003">
    <property type="protein sequence ID" value="MBA2891618.1"/>
    <property type="molecule type" value="Genomic_DNA"/>
</dbReference>
<reference evidence="2 3" key="1">
    <citation type="submission" date="2020-07" db="EMBL/GenBank/DDBJ databases">
        <title>Genomic Encyclopedia of Type Strains, Phase IV (KMG-IV): sequencing the most valuable type-strain genomes for metagenomic binning, comparative biology and taxonomic classification.</title>
        <authorList>
            <person name="Goeker M."/>
        </authorList>
    </citation>
    <scope>NUCLEOTIDE SEQUENCE [LARGE SCALE GENOMIC DNA]</scope>
    <source>
        <strain evidence="2 3">DSM 45533</strain>
    </source>
</reference>
<feature type="signal peptide" evidence="1">
    <location>
        <begin position="1"/>
        <end position="22"/>
    </location>
</feature>
<comment type="caution">
    <text evidence="2">The sequence shown here is derived from an EMBL/GenBank/DDBJ whole genome shotgun (WGS) entry which is preliminary data.</text>
</comment>
<organism evidence="2 3">
    <name type="scientific">Nonomuraea soli</name>
    <dbReference type="NCBI Taxonomy" id="1032476"/>
    <lineage>
        <taxon>Bacteria</taxon>
        <taxon>Bacillati</taxon>
        <taxon>Actinomycetota</taxon>
        <taxon>Actinomycetes</taxon>
        <taxon>Streptosporangiales</taxon>
        <taxon>Streptosporangiaceae</taxon>
        <taxon>Nonomuraea</taxon>
    </lineage>
</organism>
<dbReference type="Proteomes" id="UP000530928">
    <property type="component" value="Unassembled WGS sequence"/>
</dbReference>
<dbReference type="SUPFAM" id="SSF54427">
    <property type="entry name" value="NTF2-like"/>
    <property type="match status" value="1"/>
</dbReference>
<protein>
    <submittedName>
        <fullName evidence="2">Uncharacterized protein</fullName>
    </submittedName>
</protein>
<dbReference type="RefSeq" id="WP_181610398.1">
    <property type="nucleotide sequence ID" value="NZ_BAABAM010000002.1"/>
</dbReference>
<dbReference type="AlphaFoldDB" id="A0A7W0CI99"/>
<gene>
    <name evidence="2" type="ORF">HNR30_002959</name>
</gene>
<evidence type="ECO:0000256" key="1">
    <source>
        <dbReference type="SAM" id="SignalP"/>
    </source>
</evidence>
<keyword evidence="3" id="KW-1185">Reference proteome</keyword>
<feature type="chain" id="PRO_5038691043" evidence="1">
    <location>
        <begin position="23"/>
        <end position="178"/>
    </location>
</feature>
<sequence>MVATLVAVVLAVLLLASPGAQAPAAQAGGPTAVVNVTASASPTPPRTRPPTEPRTEAAAKKAAAKAFDAYAVGDYGRFWDMWTQQAQQVVGRKDYVRRFKLCPQASQGIRWQIQDVAVRGDRATVRAARLILVENYTLAYRAGRWRFVPQPETLAPYRTKTIEQIVAADKAEGGCARS</sequence>
<accession>A0A7W0CI99</accession>
<evidence type="ECO:0000313" key="3">
    <source>
        <dbReference type="Proteomes" id="UP000530928"/>
    </source>
</evidence>
<proteinExistence type="predicted"/>
<dbReference type="InterPro" id="IPR032710">
    <property type="entry name" value="NTF2-like_dom_sf"/>
</dbReference>
<evidence type="ECO:0000313" key="2">
    <source>
        <dbReference type="EMBL" id="MBA2891618.1"/>
    </source>
</evidence>